<dbReference type="RefSeq" id="WP_240573063.1">
    <property type="nucleotide sequence ID" value="NZ_CP136709.1"/>
</dbReference>
<proteinExistence type="predicted"/>
<feature type="signal peptide" evidence="1">
    <location>
        <begin position="1"/>
        <end position="19"/>
    </location>
</feature>
<reference evidence="3" key="1">
    <citation type="submission" date="2022-02" db="EMBL/GenBank/DDBJ databases">
        <title>Aestuariibaculum sp., a marine bacterium isolated from sediment in Guangxi.</title>
        <authorList>
            <person name="Ying J."/>
        </authorList>
    </citation>
    <scope>NUCLEOTIDE SEQUENCE</scope>
    <source>
        <strain evidence="3">L182</strain>
    </source>
</reference>
<dbReference type="InterPro" id="IPR050491">
    <property type="entry name" value="AmpC-like"/>
</dbReference>
<accession>A0ABS9RID9</accession>
<dbReference type="PANTHER" id="PTHR46825">
    <property type="entry name" value="D-ALANYL-D-ALANINE-CARBOXYPEPTIDASE/ENDOPEPTIDASE AMPH"/>
    <property type="match status" value="1"/>
</dbReference>
<dbReference type="Gene3D" id="3.40.710.10">
    <property type="entry name" value="DD-peptidase/beta-lactamase superfamily"/>
    <property type="match status" value="1"/>
</dbReference>
<sequence length="360" mass="41058">MMKFLQLFLLCIVFQSGSAQLNKSQFSEIDKIVKKLYSEGKLHGGILIAEGENIIYENAFGMADRNLEIPNSTKTRFIINSMGKMFTAILTLQLVEDDSIKLDDPISKHLPWFKHPKANEITVHQLLSHRSGLKGYFDEQIEGRLPFFISQREVLDKMAQLDLNFEPGKGYDYSNTGYLLLGEIIMKYRNADYYDVQRTRIFEPLGMTNTYNSTSIYGPGAPVYYLSDGNPATPFPHSNYRGDGGSKSTLKDLHKFMLAIGSDKLLKTESWDLMFTEYSFPDEATRPFGAHFFPYGYGCGFFELPYNNEEKAIAIGHAGAGYGSSDLMIKFKDKDRIIILWNNEYLNPMPMELFEELSKL</sequence>
<dbReference type="SUPFAM" id="SSF56601">
    <property type="entry name" value="beta-lactamase/transpeptidase-like"/>
    <property type="match status" value="1"/>
</dbReference>
<feature type="chain" id="PRO_5045720020" evidence="1">
    <location>
        <begin position="20"/>
        <end position="360"/>
    </location>
</feature>
<name>A0ABS9RID9_9FLAO</name>
<evidence type="ECO:0000259" key="2">
    <source>
        <dbReference type="Pfam" id="PF00144"/>
    </source>
</evidence>
<dbReference type="Proteomes" id="UP001156141">
    <property type="component" value="Unassembled WGS sequence"/>
</dbReference>
<keyword evidence="4" id="KW-1185">Reference proteome</keyword>
<protein>
    <submittedName>
        <fullName evidence="3">Beta-lactamase family protein</fullName>
    </submittedName>
</protein>
<dbReference type="InterPro" id="IPR012338">
    <property type="entry name" value="Beta-lactam/transpept-like"/>
</dbReference>
<dbReference type="InterPro" id="IPR001466">
    <property type="entry name" value="Beta-lactam-related"/>
</dbReference>
<feature type="domain" description="Beta-lactamase-related" evidence="2">
    <location>
        <begin position="30"/>
        <end position="324"/>
    </location>
</feature>
<evidence type="ECO:0000256" key="1">
    <source>
        <dbReference type="SAM" id="SignalP"/>
    </source>
</evidence>
<keyword evidence="1" id="KW-0732">Signal</keyword>
<evidence type="ECO:0000313" key="3">
    <source>
        <dbReference type="EMBL" id="MCH4552715.1"/>
    </source>
</evidence>
<organism evidence="3 4">
    <name type="scientific">Aestuariibaculum lutulentum</name>
    <dbReference type="NCBI Taxonomy" id="2920935"/>
    <lineage>
        <taxon>Bacteria</taxon>
        <taxon>Pseudomonadati</taxon>
        <taxon>Bacteroidota</taxon>
        <taxon>Flavobacteriia</taxon>
        <taxon>Flavobacteriales</taxon>
        <taxon>Flavobacteriaceae</taxon>
    </lineage>
</organism>
<dbReference type="Pfam" id="PF00144">
    <property type="entry name" value="Beta-lactamase"/>
    <property type="match status" value="1"/>
</dbReference>
<gene>
    <name evidence="3" type="ORF">MKW35_08785</name>
</gene>
<comment type="caution">
    <text evidence="3">The sequence shown here is derived from an EMBL/GenBank/DDBJ whole genome shotgun (WGS) entry which is preliminary data.</text>
</comment>
<evidence type="ECO:0000313" key="4">
    <source>
        <dbReference type="Proteomes" id="UP001156141"/>
    </source>
</evidence>
<dbReference type="PANTHER" id="PTHR46825:SF9">
    <property type="entry name" value="BETA-LACTAMASE-RELATED DOMAIN-CONTAINING PROTEIN"/>
    <property type="match status" value="1"/>
</dbReference>
<dbReference type="EMBL" id="JAKVQD010000002">
    <property type="protein sequence ID" value="MCH4552715.1"/>
    <property type="molecule type" value="Genomic_DNA"/>
</dbReference>